<keyword evidence="2 5" id="KW-0238">DNA-binding</keyword>
<dbReference type="SMART" id="SM00347">
    <property type="entry name" value="HTH_MARR"/>
    <property type="match status" value="1"/>
</dbReference>
<evidence type="ECO:0000256" key="3">
    <source>
        <dbReference type="ARBA" id="ARBA00023163"/>
    </source>
</evidence>
<dbReference type="Gene3D" id="1.10.10.10">
    <property type="entry name" value="Winged helix-like DNA-binding domain superfamily/Winged helix DNA-binding domain"/>
    <property type="match status" value="1"/>
</dbReference>
<dbReference type="PANTHER" id="PTHR42756">
    <property type="entry name" value="TRANSCRIPTIONAL REGULATOR, MARR"/>
    <property type="match status" value="1"/>
</dbReference>
<dbReference type="GO" id="GO:0003700">
    <property type="term" value="F:DNA-binding transcription factor activity"/>
    <property type="evidence" value="ECO:0007669"/>
    <property type="project" value="InterPro"/>
</dbReference>
<feature type="domain" description="HTH marR-type" evidence="4">
    <location>
        <begin position="26"/>
        <end position="157"/>
    </location>
</feature>
<gene>
    <name evidence="5" type="ORF">FXF36_04990</name>
</gene>
<name>A0A5P6VPI4_PSEXY</name>
<dbReference type="InterPro" id="IPR036388">
    <property type="entry name" value="WH-like_DNA-bd_sf"/>
</dbReference>
<evidence type="ECO:0000259" key="4">
    <source>
        <dbReference type="PROSITE" id="PS50995"/>
    </source>
</evidence>
<sequence length="166" mass="19049">MLTIVRKRTIITVRFRIVFLYGGFHMEVKMKELNMLMESTDALYHEAAKRLGLSDAELCILYIIYEQGDGRAQKDFCSLTGIGKTTINTAVKNMEKNGLLKLKAIDGRSMGVYLTKEGRTLMNNTVEKLISIENKIFDSWSKEEQNTIIRLNKDFVDKFSVLIKDL</sequence>
<proteinExistence type="predicted"/>
<dbReference type="Pfam" id="PF12802">
    <property type="entry name" value="MarR_2"/>
    <property type="match status" value="1"/>
</dbReference>
<evidence type="ECO:0000313" key="6">
    <source>
        <dbReference type="Proteomes" id="UP000327030"/>
    </source>
</evidence>
<dbReference type="SUPFAM" id="SSF46785">
    <property type="entry name" value="Winged helix' DNA-binding domain"/>
    <property type="match status" value="1"/>
</dbReference>
<accession>A0A5P6VPI4</accession>
<dbReference type="InterPro" id="IPR036390">
    <property type="entry name" value="WH_DNA-bd_sf"/>
</dbReference>
<dbReference type="PANTHER" id="PTHR42756:SF1">
    <property type="entry name" value="TRANSCRIPTIONAL REPRESSOR OF EMRAB OPERON"/>
    <property type="match status" value="1"/>
</dbReference>
<dbReference type="AlphaFoldDB" id="A0A5P6VPI4"/>
<keyword evidence="3" id="KW-0804">Transcription</keyword>
<dbReference type="PROSITE" id="PS50995">
    <property type="entry name" value="HTH_MARR_2"/>
    <property type="match status" value="1"/>
</dbReference>
<dbReference type="KEGG" id="pxv:FXF36_04990"/>
<dbReference type="EMBL" id="CP043028">
    <property type="protein sequence ID" value="QFJ54258.1"/>
    <property type="molecule type" value="Genomic_DNA"/>
</dbReference>
<reference evidence="6" key="1">
    <citation type="submission" date="2019-08" db="EMBL/GenBank/DDBJ databases">
        <title>Complete Genome Sequence of the Polysaccharide-Degrading Rumen Bacterium Pseudobutyrivibrio xylanivorans MA3014.</title>
        <authorList>
            <person name="Palevich N."/>
            <person name="Maclean P.H."/>
            <person name="Kelly W.J."/>
            <person name="Leahy S.C."/>
            <person name="Rakonjac J."/>
            <person name="Attwood G.T."/>
        </authorList>
    </citation>
    <scope>NUCLEOTIDE SEQUENCE [LARGE SCALE GENOMIC DNA]</scope>
    <source>
        <strain evidence="6">MA3014</strain>
    </source>
</reference>
<keyword evidence="1" id="KW-0805">Transcription regulation</keyword>
<protein>
    <submittedName>
        <fullName evidence="5">Winged helix DNA-binding protein</fullName>
    </submittedName>
</protein>
<dbReference type="OrthoDB" id="3231996at2"/>
<evidence type="ECO:0000256" key="2">
    <source>
        <dbReference type="ARBA" id="ARBA00023125"/>
    </source>
</evidence>
<dbReference type="Proteomes" id="UP000327030">
    <property type="component" value="Chromosome 1"/>
</dbReference>
<evidence type="ECO:0000256" key="1">
    <source>
        <dbReference type="ARBA" id="ARBA00023015"/>
    </source>
</evidence>
<dbReference type="InterPro" id="IPR000835">
    <property type="entry name" value="HTH_MarR-typ"/>
</dbReference>
<organism evidence="5 6">
    <name type="scientific">Pseudobutyrivibrio xylanivorans</name>
    <dbReference type="NCBI Taxonomy" id="185007"/>
    <lineage>
        <taxon>Bacteria</taxon>
        <taxon>Bacillati</taxon>
        <taxon>Bacillota</taxon>
        <taxon>Clostridia</taxon>
        <taxon>Lachnospirales</taxon>
        <taxon>Lachnospiraceae</taxon>
        <taxon>Pseudobutyrivibrio</taxon>
    </lineage>
</organism>
<evidence type="ECO:0000313" key="5">
    <source>
        <dbReference type="EMBL" id="QFJ54258.1"/>
    </source>
</evidence>
<dbReference type="GO" id="GO:0003677">
    <property type="term" value="F:DNA binding"/>
    <property type="evidence" value="ECO:0007669"/>
    <property type="project" value="UniProtKB-KW"/>
</dbReference>